<evidence type="ECO:0000313" key="2">
    <source>
        <dbReference type="Proteomes" id="UP000245974"/>
    </source>
</evidence>
<dbReference type="Proteomes" id="UP000245974">
    <property type="component" value="Unassembled WGS sequence"/>
</dbReference>
<organism evidence="1 2">
    <name type="scientific">Acinetobacter stercoris</name>
    <dbReference type="NCBI Taxonomy" id="2126983"/>
    <lineage>
        <taxon>Bacteria</taxon>
        <taxon>Pseudomonadati</taxon>
        <taxon>Pseudomonadota</taxon>
        <taxon>Gammaproteobacteria</taxon>
        <taxon>Moraxellales</taxon>
        <taxon>Moraxellaceae</taxon>
        <taxon>Acinetobacter</taxon>
    </lineage>
</organism>
<keyword evidence="2" id="KW-1185">Reference proteome</keyword>
<dbReference type="Gene3D" id="1.25.40.750">
    <property type="entry name" value="Domain of unknown function DUF5071"/>
    <property type="match status" value="1"/>
</dbReference>
<reference evidence="2" key="1">
    <citation type="submission" date="2018-03" db="EMBL/GenBank/DDBJ databases">
        <authorList>
            <person name="Blom J."/>
        </authorList>
    </citation>
    <scope>NUCLEOTIDE SEQUENCE [LARGE SCALE GENOMIC DNA]</scope>
    <source>
        <strain evidence="2">KPC-SM-21</strain>
    </source>
</reference>
<dbReference type="AlphaFoldDB" id="A0A2U3MYM0"/>
<dbReference type="InterPro" id="IPR038692">
    <property type="entry name" value="Cthe_2751_sf"/>
</dbReference>
<dbReference type="EMBL" id="OOGT01000060">
    <property type="protein sequence ID" value="SPL70453.1"/>
    <property type="molecule type" value="Genomic_DNA"/>
</dbReference>
<name>A0A2U3MYM0_9GAMM</name>
<evidence type="ECO:0000313" key="1">
    <source>
        <dbReference type="EMBL" id="SPL70453.1"/>
    </source>
</evidence>
<gene>
    <name evidence="1" type="ORF">KPC_1631</name>
</gene>
<sequence length="158" mass="18644">MTGNDIVEIKRLLDEDSLYIHSLIDLAFVIKKKLKDKSLEFSSLIEPKSGHQWENIAMMLPYLSKKLIEENIDRLLEGFMDLNWQGSRVLYAYLAEMDIEILKPAFSRTIDQAIKINDSEWVYFLLIFMKDERIDLSHCFDAEIQDCLKYLQDRGIEF</sequence>
<accession>A0A2U3MYM0</accession>
<dbReference type="OrthoDB" id="6692360at2"/>
<evidence type="ECO:0008006" key="3">
    <source>
        <dbReference type="Google" id="ProtNLM"/>
    </source>
</evidence>
<protein>
    <recommendedName>
        <fullName evidence="3">DUF5071 domain-containing protein</fullName>
    </recommendedName>
</protein>
<dbReference type="InParanoid" id="A0A2U3MYM0"/>
<dbReference type="RefSeq" id="WP_121973926.1">
    <property type="nucleotide sequence ID" value="NZ_OOGT01000060.1"/>
</dbReference>
<proteinExistence type="predicted"/>